<proteinExistence type="inferred from homology"/>
<evidence type="ECO:0000313" key="6">
    <source>
        <dbReference type="Proteomes" id="UP000237246"/>
    </source>
</evidence>
<sequence>MDTPAIFGGSQWDKQQLDKEHKRCLGFAAHEHCVLVLVTQLGRYTREDRKVQKKVKKLFGKGAKKRMMVVFTRKEDLGGGSLEEYVKTAENGALQKLVK</sequence>
<keyword evidence="2" id="KW-0547">Nucleotide-binding</keyword>
<dbReference type="AlphaFoldDB" id="A0A2P4T3G1"/>
<evidence type="ECO:0000259" key="4">
    <source>
        <dbReference type="PROSITE" id="PS51720"/>
    </source>
</evidence>
<dbReference type="GO" id="GO:0005525">
    <property type="term" value="F:GTP binding"/>
    <property type="evidence" value="ECO:0007669"/>
    <property type="project" value="UniProtKB-KW"/>
</dbReference>
<accession>A0A2P4T3G1</accession>
<dbReference type="PROSITE" id="PS51720">
    <property type="entry name" value="G_AIG1"/>
    <property type="match status" value="1"/>
</dbReference>
<dbReference type="PANTHER" id="PTHR10903:SF73">
    <property type="entry name" value="GTPASE IMAP FAMILY MEMBER 8"/>
    <property type="match status" value="1"/>
</dbReference>
<dbReference type="PANTHER" id="PTHR10903">
    <property type="entry name" value="GTPASE, IMAP FAMILY MEMBER-RELATED"/>
    <property type="match status" value="1"/>
</dbReference>
<dbReference type="EMBL" id="PPHD01010259">
    <property type="protein sequence ID" value="POI30905.1"/>
    <property type="molecule type" value="Genomic_DNA"/>
</dbReference>
<keyword evidence="3" id="KW-0342">GTP-binding</keyword>
<dbReference type="OrthoDB" id="8954335at2759"/>
<dbReference type="InterPro" id="IPR045058">
    <property type="entry name" value="GIMA/IAN/Toc"/>
</dbReference>
<evidence type="ECO:0000313" key="5">
    <source>
        <dbReference type="EMBL" id="POI30905.1"/>
    </source>
</evidence>
<name>A0A2P4T3G1_BAMTH</name>
<dbReference type="InterPro" id="IPR006703">
    <property type="entry name" value="G_AIG1"/>
</dbReference>
<keyword evidence="6" id="KW-1185">Reference proteome</keyword>
<comment type="similarity">
    <text evidence="1">Belongs to the TRAFAC class TrmE-Era-EngA-EngB-Septin-like GTPase superfamily. AIG1/Toc34/Toc159-like paraseptin GTPase family. IAN subfamily.</text>
</comment>
<gene>
    <name evidence="5" type="ORF">CIB84_005344</name>
</gene>
<feature type="non-terminal residue" evidence="5">
    <location>
        <position position="99"/>
    </location>
</feature>
<organism evidence="5 6">
    <name type="scientific">Bambusicola thoracicus</name>
    <name type="common">Chinese bamboo-partridge</name>
    <name type="synonym">Perdix thoracica</name>
    <dbReference type="NCBI Taxonomy" id="9083"/>
    <lineage>
        <taxon>Eukaryota</taxon>
        <taxon>Metazoa</taxon>
        <taxon>Chordata</taxon>
        <taxon>Craniata</taxon>
        <taxon>Vertebrata</taxon>
        <taxon>Euteleostomi</taxon>
        <taxon>Archelosauria</taxon>
        <taxon>Archosauria</taxon>
        <taxon>Dinosauria</taxon>
        <taxon>Saurischia</taxon>
        <taxon>Theropoda</taxon>
        <taxon>Coelurosauria</taxon>
        <taxon>Aves</taxon>
        <taxon>Neognathae</taxon>
        <taxon>Galloanserae</taxon>
        <taxon>Galliformes</taxon>
        <taxon>Phasianidae</taxon>
        <taxon>Perdicinae</taxon>
        <taxon>Bambusicola</taxon>
    </lineage>
</organism>
<protein>
    <recommendedName>
        <fullName evidence="4">AIG1-type G domain-containing protein</fullName>
    </recommendedName>
</protein>
<feature type="domain" description="AIG1-type G" evidence="4">
    <location>
        <begin position="1"/>
        <end position="99"/>
    </location>
</feature>
<comment type="caution">
    <text evidence="5">The sequence shown here is derived from an EMBL/GenBank/DDBJ whole genome shotgun (WGS) entry which is preliminary data.</text>
</comment>
<dbReference type="Proteomes" id="UP000237246">
    <property type="component" value="Unassembled WGS sequence"/>
</dbReference>
<evidence type="ECO:0000256" key="3">
    <source>
        <dbReference type="ARBA" id="ARBA00023134"/>
    </source>
</evidence>
<dbReference type="Gene3D" id="3.40.50.300">
    <property type="entry name" value="P-loop containing nucleotide triphosphate hydrolases"/>
    <property type="match status" value="1"/>
</dbReference>
<reference evidence="5 6" key="1">
    <citation type="submission" date="2018-01" db="EMBL/GenBank/DDBJ databases">
        <title>Comparison of the Chinese Bamboo Partridge and Red Junglefowl genome sequences highlights the importance of demography in genome evolution.</title>
        <authorList>
            <person name="Tiley G.P."/>
            <person name="Kimball R.T."/>
            <person name="Braun E.L."/>
            <person name="Burleigh J.G."/>
        </authorList>
    </citation>
    <scope>NUCLEOTIDE SEQUENCE [LARGE SCALE GENOMIC DNA]</scope>
    <source>
        <strain evidence="5">RTK389</strain>
        <tissue evidence="5">Blood</tissue>
    </source>
</reference>
<evidence type="ECO:0000256" key="2">
    <source>
        <dbReference type="ARBA" id="ARBA00022741"/>
    </source>
</evidence>
<dbReference type="InterPro" id="IPR027417">
    <property type="entry name" value="P-loop_NTPase"/>
</dbReference>
<dbReference type="Pfam" id="PF04548">
    <property type="entry name" value="AIG1"/>
    <property type="match status" value="1"/>
</dbReference>
<evidence type="ECO:0000256" key="1">
    <source>
        <dbReference type="ARBA" id="ARBA00008535"/>
    </source>
</evidence>